<keyword evidence="2" id="KW-1185">Reference proteome</keyword>
<dbReference type="AlphaFoldDB" id="A0A7W3NQ70"/>
<evidence type="ECO:0000313" key="1">
    <source>
        <dbReference type="EMBL" id="MBA9054637.1"/>
    </source>
</evidence>
<dbReference type="Proteomes" id="UP000577386">
    <property type="component" value="Unassembled WGS sequence"/>
</dbReference>
<accession>A0A7W3NQ70</accession>
<reference evidence="1 2" key="1">
    <citation type="submission" date="2020-08" db="EMBL/GenBank/DDBJ databases">
        <title>Sequencing the genomes of 1000 actinobacteria strains.</title>
        <authorList>
            <person name="Klenk H.-P."/>
        </authorList>
    </citation>
    <scope>NUCLEOTIDE SEQUENCE [LARGE SCALE GENOMIC DNA]</scope>
    <source>
        <strain evidence="1 2">DSM 41827</strain>
    </source>
</reference>
<dbReference type="RefSeq" id="WP_182776131.1">
    <property type="nucleotide sequence ID" value="NZ_BAAAHW010000037.1"/>
</dbReference>
<gene>
    <name evidence="1" type="ORF">HDA42_003815</name>
</gene>
<comment type="caution">
    <text evidence="1">The sequence shown here is derived from an EMBL/GenBank/DDBJ whole genome shotgun (WGS) entry which is preliminary data.</text>
</comment>
<dbReference type="EMBL" id="JACJIJ010000002">
    <property type="protein sequence ID" value="MBA9054637.1"/>
    <property type="molecule type" value="Genomic_DNA"/>
</dbReference>
<dbReference type="GeneID" id="93982382"/>
<proteinExistence type="predicted"/>
<evidence type="ECO:0000313" key="2">
    <source>
        <dbReference type="Proteomes" id="UP000577386"/>
    </source>
</evidence>
<protein>
    <submittedName>
        <fullName evidence="1">Uncharacterized protein</fullName>
    </submittedName>
</protein>
<sequence length="128" mass="13825">MLAIPRMVRMRKATLRGVWLATAVFSILAAGVLGPYTSEASALSKGAQANANTKSALRCYETRRNPGAVVCYRFSKKAEFRHGDVVFVPILIQVPVPTDPPPVIVVDSLDDIHPSDAGGDRTANYVEN</sequence>
<organism evidence="1 2">
    <name type="scientific">Streptomyces murinus</name>
    <dbReference type="NCBI Taxonomy" id="33900"/>
    <lineage>
        <taxon>Bacteria</taxon>
        <taxon>Bacillati</taxon>
        <taxon>Actinomycetota</taxon>
        <taxon>Actinomycetes</taxon>
        <taxon>Kitasatosporales</taxon>
        <taxon>Streptomycetaceae</taxon>
        <taxon>Streptomyces</taxon>
    </lineage>
</organism>
<name>A0A7W3NQ70_STRMR</name>